<name>A0ABP3VY63_CLOSU</name>
<gene>
    <name evidence="2" type="ORF">GCM10008908_09890</name>
</gene>
<evidence type="ECO:0000313" key="3">
    <source>
        <dbReference type="Proteomes" id="UP001501047"/>
    </source>
</evidence>
<feature type="transmembrane region" description="Helical" evidence="1">
    <location>
        <begin position="137"/>
        <end position="168"/>
    </location>
</feature>
<keyword evidence="1" id="KW-0472">Membrane</keyword>
<sequence>MGYYYRSFFDPTMIILIPALIISIWAQMKIKSSYAKYSQVYSRNRYTGGQVARMILDAYGLFDIPVLVTGGHLTDHYDPSRRIVNLSNDVYNGTSIAAIGVAAHEIGHAIQHKEGYAPIKIRTALVPIANIGSQASWILFILGIVMSLTPLVNFGIILFSAAVLFQIVTLPVEFNASNRAIAILSAKNILYEDEVKGAKNVLTAAALTYVAAAVTAIAQLLRLIAIRNRND</sequence>
<feature type="transmembrane region" description="Helical" evidence="1">
    <location>
        <begin position="12"/>
        <end position="28"/>
    </location>
</feature>
<dbReference type="RefSeq" id="WP_343824168.1">
    <property type="nucleotide sequence ID" value="NZ_BAAACI010000001.1"/>
</dbReference>
<dbReference type="InterPro" id="IPR007395">
    <property type="entry name" value="Zn_peptidase_2"/>
</dbReference>
<dbReference type="Pfam" id="PF04298">
    <property type="entry name" value="Zn_peptidase_2"/>
    <property type="match status" value="1"/>
</dbReference>
<dbReference type="Proteomes" id="UP001501047">
    <property type="component" value="Unassembled WGS sequence"/>
</dbReference>
<proteinExistence type="predicted"/>
<evidence type="ECO:0000313" key="2">
    <source>
        <dbReference type="EMBL" id="GAA0768929.1"/>
    </source>
</evidence>
<evidence type="ECO:0000256" key="1">
    <source>
        <dbReference type="SAM" id="Phobius"/>
    </source>
</evidence>
<protein>
    <submittedName>
        <fullName evidence="2">Zinc metallopeptidase</fullName>
    </submittedName>
</protein>
<feature type="transmembrane region" description="Helical" evidence="1">
    <location>
        <begin position="201"/>
        <end position="225"/>
    </location>
</feature>
<accession>A0ABP3VY63</accession>
<organism evidence="2 3">
    <name type="scientific">Clostridium subterminale</name>
    <dbReference type="NCBI Taxonomy" id="1550"/>
    <lineage>
        <taxon>Bacteria</taxon>
        <taxon>Bacillati</taxon>
        <taxon>Bacillota</taxon>
        <taxon>Clostridia</taxon>
        <taxon>Eubacteriales</taxon>
        <taxon>Clostridiaceae</taxon>
        <taxon>Clostridium</taxon>
    </lineage>
</organism>
<dbReference type="PANTHER" id="PTHR36434:SF1">
    <property type="entry name" value="MEMBRANE PROTEASE YUGP-RELATED"/>
    <property type="match status" value="1"/>
</dbReference>
<keyword evidence="3" id="KW-1185">Reference proteome</keyword>
<keyword evidence="1" id="KW-1133">Transmembrane helix</keyword>
<comment type="caution">
    <text evidence="2">The sequence shown here is derived from an EMBL/GenBank/DDBJ whole genome shotgun (WGS) entry which is preliminary data.</text>
</comment>
<reference evidence="3" key="1">
    <citation type="journal article" date="2019" name="Int. J. Syst. Evol. Microbiol.">
        <title>The Global Catalogue of Microorganisms (GCM) 10K type strain sequencing project: providing services to taxonomists for standard genome sequencing and annotation.</title>
        <authorList>
            <consortium name="The Broad Institute Genomics Platform"/>
            <consortium name="The Broad Institute Genome Sequencing Center for Infectious Disease"/>
            <person name="Wu L."/>
            <person name="Ma J."/>
        </authorList>
    </citation>
    <scope>NUCLEOTIDE SEQUENCE [LARGE SCALE GENOMIC DNA]</scope>
    <source>
        <strain evidence="3">JCM 1417</strain>
    </source>
</reference>
<dbReference type="EMBL" id="BAAACI010000001">
    <property type="protein sequence ID" value="GAA0768929.1"/>
    <property type="molecule type" value="Genomic_DNA"/>
</dbReference>
<dbReference type="PANTHER" id="PTHR36434">
    <property type="entry name" value="MEMBRANE PROTEASE YUGP-RELATED"/>
    <property type="match status" value="1"/>
</dbReference>
<keyword evidence="1" id="KW-0812">Transmembrane</keyword>